<dbReference type="InterPro" id="IPR007460">
    <property type="entry name" value="BrnT_toxin"/>
</dbReference>
<dbReference type="STRING" id="573413.Spirs_4166"/>
<keyword evidence="2" id="KW-1185">Reference proteome</keyword>
<dbReference type="EMBL" id="CP002116">
    <property type="protein sequence ID" value="ADK83244.1"/>
    <property type="molecule type" value="Genomic_DNA"/>
</dbReference>
<dbReference type="KEGG" id="ssm:Spirs_4166"/>
<proteinExistence type="predicted"/>
<dbReference type="HOGENOM" id="CLU_149290_1_2_12"/>
<evidence type="ECO:0000313" key="1">
    <source>
        <dbReference type="EMBL" id="ADK83244.1"/>
    </source>
</evidence>
<gene>
    <name evidence="1" type="ordered locus">Spirs_4166</name>
</gene>
<dbReference type="Proteomes" id="UP000002318">
    <property type="component" value="Chromosome"/>
</dbReference>
<organism evidence="1 2">
    <name type="scientific">Sediminispirochaeta smaragdinae (strain DSM 11293 / JCM 15392 / SEBR 4228)</name>
    <name type="common">Spirochaeta smaragdinae</name>
    <dbReference type="NCBI Taxonomy" id="573413"/>
    <lineage>
        <taxon>Bacteria</taxon>
        <taxon>Pseudomonadati</taxon>
        <taxon>Spirochaetota</taxon>
        <taxon>Spirochaetia</taxon>
        <taxon>Spirochaetales</taxon>
        <taxon>Spirochaetaceae</taxon>
        <taxon>Sediminispirochaeta</taxon>
    </lineage>
</organism>
<dbReference type="AlphaFoldDB" id="E1R9S5"/>
<dbReference type="eggNOG" id="COG2929">
    <property type="taxonomic scope" value="Bacteria"/>
</dbReference>
<protein>
    <recommendedName>
        <fullName evidence="3">BrnT family toxin</fullName>
    </recommendedName>
</protein>
<sequence>MISFEWDKAKNAINIQKHGVSFEEAQSVFYDESHSDLEDRFIMLGFSSHLRLLVVCHCIRKKKSVIRIISARKATTNESKYYGG</sequence>
<dbReference type="Pfam" id="PF04365">
    <property type="entry name" value="BrnT_toxin"/>
    <property type="match status" value="1"/>
</dbReference>
<evidence type="ECO:0000313" key="2">
    <source>
        <dbReference type="Proteomes" id="UP000002318"/>
    </source>
</evidence>
<name>E1R9S5_SEDSS</name>
<reference evidence="1 2" key="1">
    <citation type="journal article" date="2010" name="Stand. Genomic Sci.">
        <title>Complete genome sequence of Spirochaeta smaragdinae type strain (SEBR 4228).</title>
        <authorList>
            <person name="Mavromatis K."/>
            <person name="Yasawong M."/>
            <person name="Chertkov O."/>
            <person name="Lapidus A."/>
            <person name="Lucas S."/>
            <person name="Nolan M."/>
            <person name="Del Rio T.G."/>
            <person name="Tice H."/>
            <person name="Cheng J.F."/>
            <person name="Pitluck S."/>
            <person name="Liolios K."/>
            <person name="Ivanova N."/>
            <person name="Tapia R."/>
            <person name="Han C."/>
            <person name="Bruce D."/>
            <person name="Goodwin L."/>
            <person name="Pati A."/>
            <person name="Chen A."/>
            <person name="Palaniappan K."/>
            <person name="Land M."/>
            <person name="Hauser L."/>
            <person name="Chang Y.J."/>
            <person name="Jeffries C.D."/>
            <person name="Detter J.C."/>
            <person name="Rohde M."/>
            <person name="Brambilla E."/>
            <person name="Spring S."/>
            <person name="Goker M."/>
            <person name="Sikorski J."/>
            <person name="Woyke T."/>
            <person name="Bristow J."/>
            <person name="Eisen J.A."/>
            <person name="Markowitz V."/>
            <person name="Hugenholtz P."/>
            <person name="Klenk H.P."/>
            <person name="Kyrpides N.C."/>
        </authorList>
    </citation>
    <scope>NUCLEOTIDE SEQUENCE [LARGE SCALE GENOMIC DNA]</scope>
    <source>
        <strain evidence="2">DSM 11293 / JCM 15392 / SEBR 4228</strain>
    </source>
</reference>
<accession>E1R9S5</accession>
<dbReference type="InterPro" id="IPR038573">
    <property type="entry name" value="BrnT_sf"/>
</dbReference>
<dbReference type="Gene3D" id="3.10.450.530">
    <property type="entry name" value="Ribonuclease toxin, BrnT, of type II toxin-antitoxin system"/>
    <property type="match status" value="1"/>
</dbReference>
<dbReference type="RefSeq" id="WP_013256700.1">
    <property type="nucleotide sequence ID" value="NC_014364.1"/>
</dbReference>
<evidence type="ECO:0008006" key="3">
    <source>
        <dbReference type="Google" id="ProtNLM"/>
    </source>
</evidence>